<dbReference type="CDD" id="cd07377">
    <property type="entry name" value="WHTH_GntR"/>
    <property type="match status" value="1"/>
</dbReference>
<gene>
    <name evidence="5" type="ORF">GB883_08235</name>
</gene>
<dbReference type="InterPro" id="IPR036390">
    <property type="entry name" value="WH_DNA-bd_sf"/>
</dbReference>
<dbReference type="SUPFAM" id="SSF48008">
    <property type="entry name" value="GntR ligand-binding domain-like"/>
    <property type="match status" value="1"/>
</dbReference>
<keyword evidence="2" id="KW-0238">DNA-binding</keyword>
<dbReference type="GO" id="GO:0003700">
    <property type="term" value="F:DNA-binding transcription factor activity"/>
    <property type="evidence" value="ECO:0007669"/>
    <property type="project" value="InterPro"/>
</dbReference>
<dbReference type="RefSeq" id="WP_152204156.1">
    <property type="nucleotide sequence ID" value="NZ_VUKF01000044.1"/>
</dbReference>
<keyword evidence="3" id="KW-0804">Transcription</keyword>
<dbReference type="PANTHER" id="PTHR43537">
    <property type="entry name" value="TRANSCRIPTIONAL REGULATOR, GNTR FAMILY"/>
    <property type="match status" value="1"/>
</dbReference>
<organism evidence="5 6">
    <name type="scientific">Georgenia thermotolerans</name>
    <dbReference type="NCBI Taxonomy" id="527326"/>
    <lineage>
        <taxon>Bacteria</taxon>
        <taxon>Bacillati</taxon>
        <taxon>Actinomycetota</taxon>
        <taxon>Actinomycetes</taxon>
        <taxon>Micrococcales</taxon>
        <taxon>Bogoriellaceae</taxon>
        <taxon>Georgenia</taxon>
    </lineage>
</organism>
<sequence>MPDTDAPHLSLAVNERTSRAQAVAERLSDLIVTEQVRPGDRLGTKLDLQRQFGVAAGTLNEAVRLLETRGLVEARPGPRGGIFVARPSAHIRLSHLILGLGADAMSVSDSLEIRNALELPVALQAARHAGREQLARLDRIVEEMSRLRDEPGEYLLRNWDLHEEIARISLNSLLRTIYLSLLETAREAVRDIAPDPGFRDSFPTNLQLHRELVDAIASGDEARVRRAVEAHTPLSEAMSARTDG</sequence>
<dbReference type="InterPro" id="IPR036388">
    <property type="entry name" value="WH-like_DNA-bd_sf"/>
</dbReference>
<evidence type="ECO:0000313" key="5">
    <source>
        <dbReference type="EMBL" id="KAE8764582.1"/>
    </source>
</evidence>
<dbReference type="GO" id="GO:0003677">
    <property type="term" value="F:DNA binding"/>
    <property type="evidence" value="ECO:0007669"/>
    <property type="project" value="UniProtKB-KW"/>
</dbReference>
<proteinExistence type="predicted"/>
<evidence type="ECO:0000313" key="6">
    <source>
        <dbReference type="Proteomes" id="UP000451860"/>
    </source>
</evidence>
<evidence type="ECO:0000256" key="2">
    <source>
        <dbReference type="ARBA" id="ARBA00023125"/>
    </source>
</evidence>
<dbReference type="AlphaFoldDB" id="A0A7J5UQ93"/>
<dbReference type="SUPFAM" id="SSF46785">
    <property type="entry name" value="Winged helix' DNA-binding domain"/>
    <property type="match status" value="1"/>
</dbReference>
<dbReference type="InterPro" id="IPR011711">
    <property type="entry name" value="GntR_C"/>
</dbReference>
<comment type="caution">
    <text evidence="5">The sequence shown here is derived from an EMBL/GenBank/DDBJ whole genome shotgun (WGS) entry which is preliminary data.</text>
</comment>
<dbReference type="PANTHER" id="PTHR43537:SF5">
    <property type="entry name" value="UXU OPERON TRANSCRIPTIONAL REGULATOR"/>
    <property type="match status" value="1"/>
</dbReference>
<dbReference type="SMART" id="SM00895">
    <property type="entry name" value="FCD"/>
    <property type="match status" value="1"/>
</dbReference>
<protein>
    <submittedName>
        <fullName evidence="5">FCD domain-containing protein</fullName>
    </submittedName>
</protein>
<keyword evidence="1" id="KW-0805">Transcription regulation</keyword>
<dbReference type="EMBL" id="WHJE01000028">
    <property type="protein sequence ID" value="KAE8764582.1"/>
    <property type="molecule type" value="Genomic_DNA"/>
</dbReference>
<dbReference type="Proteomes" id="UP000451860">
    <property type="component" value="Unassembled WGS sequence"/>
</dbReference>
<dbReference type="InterPro" id="IPR008920">
    <property type="entry name" value="TF_FadR/GntR_C"/>
</dbReference>
<accession>A0A7J5UQ93</accession>
<dbReference type="SMART" id="SM00345">
    <property type="entry name" value="HTH_GNTR"/>
    <property type="match status" value="1"/>
</dbReference>
<dbReference type="Gene3D" id="1.10.10.10">
    <property type="entry name" value="Winged helix-like DNA-binding domain superfamily/Winged helix DNA-binding domain"/>
    <property type="match status" value="1"/>
</dbReference>
<reference evidence="5 6" key="1">
    <citation type="submission" date="2019-10" db="EMBL/GenBank/DDBJ databases">
        <title>Georgenia wutianyii sp. nov. and Georgenia yuyongxinii sp. nov. isolated from plateau pika (Ochotona curzoniae) in the Qinghai-Tibet plateau of China.</title>
        <authorList>
            <person name="Tian Z."/>
        </authorList>
    </citation>
    <scope>NUCLEOTIDE SEQUENCE [LARGE SCALE GENOMIC DNA]</scope>
    <source>
        <strain evidence="5 6">DSM 21501</strain>
    </source>
</reference>
<dbReference type="Pfam" id="PF00392">
    <property type="entry name" value="GntR"/>
    <property type="match status" value="1"/>
</dbReference>
<evidence type="ECO:0000256" key="1">
    <source>
        <dbReference type="ARBA" id="ARBA00023015"/>
    </source>
</evidence>
<dbReference type="PROSITE" id="PS50949">
    <property type="entry name" value="HTH_GNTR"/>
    <property type="match status" value="1"/>
</dbReference>
<evidence type="ECO:0000256" key="3">
    <source>
        <dbReference type="ARBA" id="ARBA00023163"/>
    </source>
</evidence>
<evidence type="ECO:0000259" key="4">
    <source>
        <dbReference type="PROSITE" id="PS50949"/>
    </source>
</evidence>
<dbReference type="InterPro" id="IPR000524">
    <property type="entry name" value="Tscrpt_reg_HTH_GntR"/>
</dbReference>
<feature type="domain" description="HTH gntR-type" evidence="4">
    <location>
        <begin position="17"/>
        <end position="87"/>
    </location>
</feature>
<dbReference type="Pfam" id="PF07729">
    <property type="entry name" value="FCD"/>
    <property type="match status" value="1"/>
</dbReference>
<dbReference type="OrthoDB" id="3232242at2"/>
<dbReference type="Gene3D" id="1.20.120.530">
    <property type="entry name" value="GntR ligand-binding domain-like"/>
    <property type="match status" value="1"/>
</dbReference>
<keyword evidence="6" id="KW-1185">Reference proteome</keyword>
<name>A0A7J5UQ93_9MICO</name>